<keyword evidence="2" id="KW-1185">Reference proteome</keyword>
<gene>
    <name evidence="1" type="ORF">CUC15_06910</name>
</gene>
<protein>
    <submittedName>
        <fullName evidence="1">Uncharacterized protein</fullName>
    </submittedName>
</protein>
<dbReference type="EMBL" id="CP024848">
    <property type="protein sequence ID" value="AXI08657.1"/>
    <property type="molecule type" value="Genomic_DNA"/>
</dbReference>
<proteinExistence type="predicted"/>
<dbReference type="Proteomes" id="UP000253908">
    <property type="component" value="Chromosome"/>
</dbReference>
<name>A0A345PF77_9BACI</name>
<accession>A0A345PF77</accession>
<sequence length="70" mass="8138">MLLLYKTRMRISSIYQYKYNIDFCSGQQRTLGQYDMPRSHTKFIAAQYKGHQASLYKLGGLLVINDDSVV</sequence>
<dbReference type="KEGG" id="ocn:CUC15_06910"/>
<reference evidence="2" key="1">
    <citation type="submission" date="2017-11" db="EMBL/GenBank/DDBJ databases">
        <authorList>
            <person name="Zhu W."/>
        </authorList>
    </citation>
    <scope>NUCLEOTIDE SEQUENCE [LARGE SCALE GENOMIC DNA]</scope>
    <source>
        <strain evidence="2">160</strain>
    </source>
</reference>
<dbReference type="AlphaFoldDB" id="A0A345PF77"/>
<evidence type="ECO:0000313" key="2">
    <source>
        <dbReference type="Proteomes" id="UP000253908"/>
    </source>
</evidence>
<evidence type="ECO:0000313" key="1">
    <source>
        <dbReference type="EMBL" id="AXI08657.1"/>
    </source>
</evidence>
<organism evidence="1 2">
    <name type="scientific">Oceanobacillus zhaokaii</name>
    <dbReference type="NCBI Taxonomy" id="2052660"/>
    <lineage>
        <taxon>Bacteria</taxon>
        <taxon>Bacillati</taxon>
        <taxon>Bacillota</taxon>
        <taxon>Bacilli</taxon>
        <taxon>Bacillales</taxon>
        <taxon>Bacillaceae</taxon>
        <taxon>Oceanobacillus</taxon>
    </lineage>
</organism>